<dbReference type="AlphaFoldDB" id="A0A8C4NBJ4"/>
<dbReference type="Pfam" id="PF00530">
    <property type="entry name" value="SRCR"/>
    <property type="match status" value="1"/>
</dbReference>
<dbReference type="GO" id="GO:0006898">
    <property type="term" value="P:receptor-mediated endocytosis"/>
    <property type="evidence" value="ECO:0007669"/>
    <property type="project" value="InterPro"/>
</dbReference>
<comment type="caution">
    <text evidence="9">Lacks conserved residue(s) required for the propagation of feature annotation.</text>
</comment>
<evidence type="ECO:0000256" key="5">
    <source>
        <dbReference type="ARBA" id="ARBA00022989"/>
    </source>
</evidence>
<dbReference type="InterPro" id="IPR003543">
    <property type="entry name" value="SR-AI/II"/>
</dbReference>
<dbReference type="SUPFAM" id="SSF56487">
    <property type="entry name" value="SRCR-like"/>
    <property type="match status" value="1"/>
</dbReference>
<sequence>WLDSPKIVRTLILLLYMIVLLQFVLWFATSSFEFAFFVFGWFPINTSENTNSLQQLSSLPVMGANNMGSPHRKLVDLSDRISTLEDTSSTQGYTIQKVTSQVHKIEEDLRNVLMLMKLHNSDSIKPPQFKAKPNDLSLTIEALERLRSQVQSQETEVEQMREHFFNISSDVVMLREEQELFVQQLDNEIKVVFNVTENLRMQDWYRKLILDNITIIQGPPGPKGDKGDPGVRGLPGLPGMKGDVGERGVQGQKGEEGERGLKGDMGPRGYTGSRGIRGPPGGSRIGCFVRLVNGPDAYEGRLEVLHRGEWGTVCDDDFQKVDADVACLSLGYEDAHYFRGTGPIWMDSVKCDGSETDITTCAFSGWGVGDCKHDEDVGLRCRV</sequence>
<dbReference type="SMART" id="SM00202">
    <property type="entry name" value="SR"/>
    <property type="match status" value="1"/>
</dbReference>
<evidence type="ECO:0000256" key="2">
    <source>
        <dbReference type="ARBA" id="ARBA00022692"/>
    </source>
</evidence>
<evidence type="ECO:0000256" key="7">
    <source>
        <dbReference type="ARBA" id="ARBA00023157"/>
    </source>
</evidence>
<evidence type="ECO:0000256" key="1">
    <source>
        <dbReference type="ARBA" id="ARBA00004606"/>
    </source>
</evidence>
<dbReference type="Ensembl" id="ENSEBUT00000005698.1">
    <property type="protein sequence ID" value="ENSEBUP00000005260.1"/>
    <property type="gene ID" value="ENSEBUG00000003592.1"/>
</dbReference>
<evidence type="ECO:0000256" key="12">
    <source>
        <dbReference type="SAM" id="Phobius"/>
    </source>
</evidence>
<dbReference type="Proteomes" id="UP000694388">
    <property type="component" value="Unplaced"/>
</dbReference>
<feature type="coiled-coil region" evidence="10">
    <location>
        <begin position="136"/>
        <end position="163"/>
    </location>
</feature>
<dbReference type="PANTHER" id="PTHR48071">
    <property type="entry name" value="SRCR DOMAIN-CONTAINING PROTEIN"/>
    <property type="match status" value="1"/>
</dbReference>
<comment type="subcellular location">
    <subcellularLocation>
        <location evidence="1">Membrane</location>
        <topology evidence="1">Single-pass type II membrane protein</topology>
    </subcellularLocation>
</comment>
<keyword evidence="6 12" id="KW-0472">Membrane</keyword>
<feature type="region of interest" description="Disordered" evidence="11">
    <location>
        <begin position="219"/>
        <end position="276"/>
    </location>
</feature>
<dbReference type="Pfam" id="PF01391">
    <property type="entry name" value="Collagen"/>
    <property type="match status" value="1"/>
</dbReference>
<dbReference type="InterPro" id="IPR008160">
    <property type="entry name" value="Collagen"/>
</dbReference>
<evidence type="ECO:0000313" key="14">
    <source>
        <dbReference type="Ensembl" id="ENSEBUP00000005260.1"/>
    </source>
</evidence>
<dbReference type="GeneTree" id="ENSGT00950000183074"/>
<keyword evidence="2 12" id="KW-0812">Transmembrane</keyword>
<organism evidence="14 15">
    <name type="scientific">Eptatretus burgeri</name>
    <name type="common">Inshore hagfish</name>
    <dbReference type="NCBI Taxonomy" id="7764"/>
    <lineage>
        <taxon>Eukaryota</taxon>
        <taxon>Metazoa</taxon>
        <taxon>Chordata</taxon>
        <taxon>Craniata</taxon>
        <taxon>Vertebrata</taxon>
        <taxon>Cyclostomata</taxon>
        <taxon>Myxini</taxon>
        <taxon>Myxiniformes</taxon>
        <taxon>Myxinidae</taxon>
        <taxon>Eptatretinae</taxon>
        <taxon>Eptatretus</taxon>
    </lineage>
</organism>
<reference evidence="14" key="1">
    <citation type="submission" date="2025-08" db="UniProtKB">
        <authorList>
            <consortium name="Ensembl"/>
        </authorList>
    </citation>
    <scope>IDENTIFICATION</scope>
</reference>
<evidence type="ECO:0000259" key="13">
    <source>
        <dbReference type="PROSITE" id="PS50287"/>
    </source>
</evidence>
<dbReference type="FunFam" id="3.10.250.10:FF:000001">
    <property type="entry name" value="Lysyl oxidase 4 isoform X1"/>
    <property type="match status" value="1"/>
</dbReference>
<accession>A0A8C4NBJ4</accession>
<dbReference type="PROSITE" id="PS00420">
    <property type="entry name" value="SRCR_1"/>
    <property type="match status" value="1"/>
</dbReference>
<keyword evidence="15" id="KW-1185">Reference proteome</keyword>
<evidence type="ECO:0000313" key="15">
    <source>
        <dbReference type="Proteomes" id="UP000694388"/>
    </source>
</evidence>
<evidence type="ECO:0000256" key="8">
    <source>
        <dbReference type="ARBA" id="ARBA00023170"/>
    </source>
</evidence>
<keyword evidence="8" id="KW-0675">Receptor</keyword>
<feature type="domain" description="SRCR" evidence="13">
    <location>
        <begin position="289"/>
        <end position="382"/>
    </location>
</feature>
<evidence type="ECO:0000256" key="9">
    <source>
        <dbReference type="PROSITE-ProRule" id="PRU00196"/>
    </source>
</evidence>
<evidence type="ECO:0000256" key="10">
    <source>
        <dbReference type="SAM" id="Coils"/>
    </source>
</evidence>
<keyword evidence="4" id="KW-0735">Signal-anchor</keyword>
<dbReference type="GO" id="GO:0016020">
    <property type="term" value="C:membrane"/>
    <property type="evidence" value="ECO:0007669"/>
    <property type="project" value="UniProtKB-SubCell"/>
</dbReference>
<evidence type="ECO:0000256" key="4">
    <source>
        <dbReference type="ARBA" id="ARBA00022968"/>
    </source>
</evidence>
<keyword evidence="5 12" id="KW-1133">Transmembrane helix</keyword>
<keyword evidence="10" id="KW-0175">Coiled coil</keyword>
<evidence type="ECO:0000256" key="6">
    <source>
        <dbReference type="ARBA" id="ARBA00023136"/>
    </source>
</evidence>
<feature type="disulfide bond" evidence="9">
    <location>
        <begin position="351"/>
        <end position="361"/>
    </location>
</feature>
<dbReference type="PRINTS" id="PR01408">
    <property type="entry name" value="MACSCAVRCPTR"/>
</dbReference>
<feature type="transmembrane region" description="Helical" evidence="12">
    <location>
        <begin position="12"/>
        <end position="42"/>
    </location>
</feature>
<protein>
    <submittedName>
        <fullName evidence="14">Scavenger receptor class A, member 5 (putative)</fullName>
    </submittedName>
</protein>
<name>A0A8C4NBJ4_EPTBU</name>
<dbReference type="PRINTS" id="PR00258">
    <property type="entry name" value="SPERACTRCPTR"/>
</dbReference>
<keyword evidence="7 9" id="KW-1015">Disulfide bond</keyword>
<keyword evidence="3" id="KW-0732">Signal</keyword>
<feature type="compositionally biased region" description="Basic and acidic residues" evidence="11">
    <location>
        <begin position="253"/>
        <end position="262"/>
    </location>
</feature>
<dbReference type="PROSITE" id="PS50287">
    <property type="entry name" value="SRCR_2"/>
    <property type="match status" value="1"/>
</dbReference>
<dbReference type="InterPro" id="IPR036772">
    <property type="entry name" value="SRCR-like_dom_sf"/>
</dbReference>
<dbReference type="OMA" id="LCDEVST"/>
<proteinExistence type="predicted"/>
<dbReference type="Gene3D" id="3.10.250.10">
    <property type="entry name" value="SRCR-like domain"/>
    <property type="match status" value="1"/>
</dbReference>
<evidence type="ECO:0000256" key="3">
    <source>
        <dbReference type="ARBA" id="ARBA00022729"/>
    </source>
</evidence>
<dbReference type="GO" id="GO:0005044">
    <property type="term" value="F:scavenger receptor activity"/>
    <property type="evidence" value="ECO:0007669"/>
    <property type="project" value="InterPro"/>
</dbReference>
<reference evidence="14" key="2">
    <citation type="submission" date="2025-09" db="UniProtKB">
        <authorList>
            <consortium name="Ensembl"/>
        </authorList>
    </citation>
    <scope>IDENTIFICATION</scope>
</reference>
<dbReference type="PANTHER" id="PTHR48071:SF18">
    <property type="entry name" value="DELETED IN MALIGNANT BRAIN TUMORS 1 PROTEIN-RELATED"/>
    <property type="match status" value="1"/>
</dbReference>
<dbReference type="InterPro" id="IPR001190">
    <property type="entry name" value="SRCR"/>
</dbReference>
<evidence type="ECO:0000256" key="11">
    <source>
        <dbReference type="SAM" id="MobiDB-lite"/>
    </source>
</evidence>